<dbReference type="EMBL" id="CABHNT010000043">
    <property type="protein sequence ID" value="VUX36462.1"/>
    <property type="molecule type" value="Genomic_DNA"/>
</dbReference>
<dbReference type="AlphaFoldDB" id="A0A564VXJ8"/>
<reference evidence="2 3" key="1">
    <citation type="submission" date="2019-07" db="EMBL/GenBank/DDBJ databases">
        <authorList>
            <person name="Hibberd C M."/>
            <person name="Gehrig L. J."/>
            <person name="Chang H.-W."/>
            <person name="Venkatesh S."/>
        </authorList>
    </citation>
    <scope>NUCLEOTIDE SEQUENCE [LARGE SCALE GENOMIC DNA]</scope>
    <source>
        <strain evidence="2">Bifidobacterium_longum_subsp_infantis_JG_Bg463</strain>
    </source>
</reference>
<dbReference type="Proteomes" id="UP000345266">
    <property type="component" value="Unassembled WGS sequence"/>
</dbReference>
<evidence type="ECO:0000256" key="1">
    <source>
        <dbReference type="SAM" id="MobiDB-lite"/>
    </source>
</evidence>
<gene>
    <name evidence="2" type="ORF">BLJG463_01862</name>
</gene>
<name>A0A564VXJ8_BIFLI</name>
<sequence>MFDQQDGDAETVTNRVDAVQQILSFGGVHAGGWFIKQQQFHAGGQCTRDFELALLAVGQVGRLGGGQSLEVEDAQQVDGLLMHLVLLLPEARGTEDGATHTVGERLVEGDEHVLLNGELLEQSDVLEGTGDTGTHDLIGLLAVHPDAIQPEFAFSGLVHAGQQVEHRGLASAIRADQTDEFTLVDGHVEVGYGLQTTEGDAEMLGFEDGLTVIAHGQASFVAVSGVSGSASALAADFAPLPAVPRSSMRLTSLGSENSHEPKMPCGRKIMTSTSTTE</sequence>
<protein>
    <submittedName>
        <fullName evidence="2">Uncharacterized protein</fullName>
    </submittedName>
</protein>
<accession>A0A564VXJ8</accession>
<evidence type="ECO:0000313" key="3">
    <source>
        <dbReference type="Proteomes" id="UP000345266"/>
    </source>
</evidence>
<feature type="region of interest" description="Disordered" evidence="1">
    <location>
        <begin position="253"/>
        <end position="277"/>
    </location>
</feature>
<proteinExistence type="predicted"/>
<organism evidence="2 3">
    <name type="scientific">Bifidobacterium longum subsp. infantis</name>
    <dbReference type="NCBI Taxonomy" id="1682"/>
    <lineage>
        <taxon>Bacteria</taxon>
        <taxon>Bacillati</taxon>
        <taxon>Actinomycetota</taxon>
        <taxon>Actinomycetes</taxon>
        <taxon>Bifidobacteriales</taxon>
        <taxon>Bifidobacteriaceae</taxon>
        <taxon>Bifidobacterium</taxon>
    </lineage>
</organism>
<evidence type="ECO:0000313" key="2">
    <source>
        <dbReference type="EMBL" id="VUX36462.1"/>
    </source>
</evidence>
<dbReference type="AntiFam" id="ANF00095">
    <property type="entry name" value="Shadow ORF (opposite ABC transporters)"/>
</dbReference>